<gene>
    <name evidence="3" type="ORF">SAMN04487945_1559</name>
</gene>
<organism evidence="3 4">
    <name type="scientific">Halobacterium jilantaiense</name>
    <dbReference type="NCBI Taxonomy" id="355548"/>
    <lineage>
        <taxon>Archaea</taxon>
        <taxon>Methanobacteriati</taxon>
        <taxon>Methanobacteriota</taxon>
        <taxon>Stenosarchaea group</taxon>
        <taxon>Halobacteria</taxon>
        <taxon>Halobacteriales</taxon>
        <taxon>Halobacteriaceae</taxon>
        <taxon>Halobacterium</taxon>
    </lineage>
</organism>
<dbReference type="InterPro" id="IPR006015">
    <property type="entry name" value="Universal_stress_UspA"/>
</dbReference>
<dbReference type="CDD" id="cd00293">
    <property type="entry name" value="USP-like"/>
    <property type="match status" value="1"/>
</dbReference>
<evidence type="ECO:0000313" key="3">
    <source>
        <dbReference type="EMBL" id="SEW11600.1"/>
    </source>
</evidence>
<dbReference type="PANTHER" id="PTHR46268:SF6">
    <property type="entry name" value="UNIVERSAL STRESS PROTEIN UP12"/>
    <property type="match status" value="1"/>
</dbReference>
<dbReference type="InterPro" id="IPR006016">
    <property type="entry name" value="UspA"/>
</dbReference>
<comment type="similarity">
    <text evidence="1">Belongs to the universal stress protein A family.</text>
</comment>
<dbReference type="STRING" id="355548.SAMN04487945_1559"/>
<reference evidence="3 4" key="1">
    <citation type="submission" date="2016-10" db="EMBL/GenBank/DDBJ databases">
        <authorList>
            <person name="de Groot N.N."/>
        </authorList>
    </citation>
    <scope>NUCLEOTIDE SEQUENCE [LARGE SCALE GENOMIC DNA]</scope>
    <source>
        <strain evidence="3 4">CGMCC 1.5337</strain>
    </source>
</reference>
<dbReference type="AlphaFoldDB" id="A0A1I0PBU9"/>
<evidence type="ECO:0000259" key="2">
    <source>
        <dbReference type="Pfam" id="PF00582"/>
    </source>
</evidence>
<feature type="domain" description="UspA" evidence="2">
    <location>
        <begin position="13"/>
        <end position="156"/>
    </location>
</feature>
<evidence type="ECO:0000256" key="1">
    <source>
        <dbReference type="ARBA" id="ARBA00008791"/>
    </source>
</evidence>
<dbReference type="InterPro" id="IPR014729">
    <property type="entry name" value="Rossmann-like_a/b/a_fold"/>
</dbReference>
<dbReference type="Pfam" id="PF00582">
    <property type="entry name" value="Usp"/>
    <property type="match status" value="1"/>
</dbReference>
<dbReference type="SUPFAM" id="SSF52402">
    <property type="entry name" value="Adenine nucleotide alpha hydrolases-like"/>
    <property type="match status" value="1"/>
</dbReference>
<keyword evidence="4" id="KW-1185">Reference proteome</keyword>
<protein>
    <submittedName>
        <fullName evidence="3">Nucleotide-binding universal stress protein, UspA family</fullName>
    </submittedName>
</protein>
<dbReference type="Gene3D" id="3.40.50.620">
    <property type="entry name" value="HUPs"/>
    <property type="match status" value="1"/>
</dbReference>
<proteinExistence type="inferred from homology"/>
<dbReference type="PRINTS" id="PR01438">
    <property type="entry name" value="UNVRSLSTRESS"/>
</dbReference>
<accession>A0A1I0PBU9</accession>
<dbReference type="PANTHER" id="PTHR46268">
    <property type="entry name" value="STRESS RESPONSE PROTEIN NHAX"/>
    <property type="match status" value="1"/>
</dbReference>
<dbReference type="EMBL" id="FOJA01000001">
    <property type="protein sequence ID" value="SEW11600.1"/>
    <property type="molecule type" value="Genomic_DNA"/>
</dbReference>
<sequence length="159" mass="16379">MPFAGHARTMTLDRLLVAVGPSDDDRVGPLAATTTDIAGPAGASVTLAHVFTDAEYEDARERLGGEPGDEVTPDAVARRHATIRELGDAFDDAGVDYDVAGRVGDHGQAVVSLADDVAADLAVVGGRQRSPTGKAVFGSTAQTVLLSAPCPVTFVRSDH</sequence>
<evidence type="ECO:0000313" key="4">
    <source>
        <dbReference type="Proteomes" id="UP000198518"/>
    </source>
</evidence>
<dbReference type="Proteomes" id="UP000198518">
    <property type="component" value="Unassembled WGS sequence"/>
</dbReference>
<name>A0A1I0PBU9_9EURY</name>